<proteinExistence type="predicted"/>
<protein>
    <submittedName>
        <fullName evidence="2">Uncharacterized protein</fullName>
    </submittedName>
</protein>
<evidence type="ECO:0000313" key="2">
    <source>
        <dbReference type="EMBL" id="JAD46397.1"/>
    </source>
</evidence>
<feature type="region of interest" description="Disordered" evidence="1">
    <location>
        <begin position="1"/>
        <end position="53"/>
    </location>
</feature>
<name>A0A0A9AH09_ARUDO</name>
<dbReference type="AlphaFoldDB" id="A0A0A9AH09"/>
<feature type="compositionally biased region" description="Low complexity" evidence="1">
    <location>
        <begin position="34"/>
        <end position="49"/>
    </location>
</feature>
<reference evidence="2" key="1">
    <citation type="submission" date="2014-09" db="EMBL/GenBank/DDBJ databases">
        <authorList>
            <person name="Magalhaes I.L.F."/>
            <person name="Oliveira U."/>
            <person name="Santos F.R."/>
            <person name="Vidigal T.H.D.A."/>
            <person name="Brescovit A.D."/>
            <person name="Santos A.J."/>
        </authorList>
    </citation>
    <scope>NUCLEOTIDE SEQUENCE</scope>
    <source>
        <tissue evidence="2">Shoot tissue taken approximately 20 cm above the soil surface</tissue>
    </source>
</reference>
<dbReference type="EMBL" id="GBRH01251498">
    <property type="protein sequence ID" value="JAD46397.1"/>
    <property type="molecule type" value="Transcribed_RNA"/>
</dbReference>
<reference evidence="2" key="2">
    <citation type="journal article" date="2015" name="Data Brief">
        <title>Shoot transcriptome of the giant reed, Arundo donax.</title>
        <authorList>
            <person name="Barrero R.A."/>
            <person name="Guerrero F.D."/>
            <person name="Moolhuijzen P."/>
            <person name="Goolsby J.A."/>
            <person name="Tidwell J."/>
            <person name="Bellgard S.E."/>
            <person name="Bellgard M.I."/>
        </authorList>
    </citation>
    <scope>NUCLEOTIDE SEQUENCE</scope>
    <source>
        <tissue evidence="2">Shoot tissue taken approximately 20 cm above the soil surface</tissue>
    </source>
</reference>
<organism evidence="2">
    <name type="scientific">Arundo donax</name>
    <name type="common">Giant reed</name>
    <name type="synonym">Donax arundinaceus</name>
    <dbReference type="NCBI Taxonomy" id="35708"/>
    <lineage>
        <taxon>Eukaryota</taxon>
        <taxon>Viridiplantae</taxon>
        <taxon>Streptophyta</taxon>
        <taxon>Embryophyta</taxon>
        <taxon>Tracheophyta</taxon>
        <taxon>Spermatophyta</taxon>
        <taxon>Magnoliopsida</taxon>
        <taxon>Liliopsida</taxon>
        <taxon>Poales</taxon>
        <taxon>Poaceae</taxon>
        <taxon>PACMAD clade</taxon>
        <taxon>Arundinoideae</taxon>
        <taxon>Arundineae</taxon>
        <taxon>Arundo</taxon>
    </lineage>
</organism>
<accession>A0A0A9AH09</accession>
<evidence type="ECO:0000256" key="1">
    <source>
        <dbReference type="SAM" id="MobiDB-lite"/>
    </source>
</evidence>
<sequence length="100" mass="10230">MVTSPRPRVRSSKPGGRMSTSRTPLGFLRAQRKSVPASSSPRASSCTSSMLSGASLPNATYTTVSAGCSSSHDMTVSLLPAARCSSGDRGRSPKGTTGLP</sequence>